<comment type="caution">
    <text evidence="1">The sequence shown here is derived from an EMBL/GenBank/DDBJ whole genome shotgun (WGS) entry which is preliminary data.</text>
</comment>
<name>I6DQ76_SHIBO</name>
<accession>I6DQ76</accession>
<organism evidence="1 2">
    <name type="scientific">Shigella boydii 4444-74</name>
    <dbReference type="NCBI Taxonomy" id="766140"/>
    <lineage>
        <taxon>Bacteria</taxon>
        <taxon>Pseudomonadati</taxon>
        <taxon>Pseudomonadota</taxon>
        <taxon>Gammaproteobacteria</taxon>
        <taxon>Enterobacterales</taxon>
        <taxon>Enterobacteriaceae</taxon>
        <taxon>Shigella</taxon>
    </lineage>
</organism>
<evidence type="ECO:0000313" key="2">
    <source>
        <dbReference type="Proteomes" id="UP000004199"/>
    </source>
</evidence>
<reference evidence="1 2" key="1">
    <citation type="submission" date="2012-03" db="EMBL/GenBank/DDBJ databases">
        <authorList>
            <person name="Rasko D."/>
            <person name="Redman J."/>
            <person name="Daugherty S.C."/>
            <person name="Tallon L."/>
            <person name="Sadzewicz L."/>
            <person name="Jones K."/>
            <person name="Santana-Cruz I."/>
            <person name="Liu X."/>
        </authorList>
    </citation>
    <scope>NUCLEOTIDE SEQUENCE [LARGE SCALE GENOMIC DNA]</scope>
    <source>
        <strain evidence="1 2">4444-74</strain>
    </source>
</reference>
<feature type="non-terminal residue" evidence="1">
    <location>
        <position position="46"/>
    </location>
</feature>
<gene>
    <name evidence="1" type="ORF">SB444474_3620</name>
</gene>
<dbReference type="AlphaFoldDB" id="I6DQ76"/>
<dbReference type="EMBL" id="AKNB01000274">
    <property type="protein sequence ID" value="EIQ33918.1"/>
    <property type="molecule type" value="Genomic_DNA"/>
</dbReference>
<evidence type="ECO:0000313" key="1">
    <source>
        <dbReference type="EMBL" id="EIQ33918.1"/>
    </source>
</evidence>
<sequence>MAVNLTETAIRVLKAKKTSFYVWSNSSQRGTGRLGVKVQSSGSKIF</sequence>
<dbReference type="Proteomes" id="UP000004199">
    <property type="component" value="Unassembled WGS sequence"/>
</dbReference>
<proteinExistence type="predicted"/>
<protein>
    <submittedName>
        <fullName evidence="1">Integrase domain protein</fullName>
    </submittedName>
</protein>